<gene>
    <name evidence="2" type="primary">BMP2</name>
    <name evidence="2" type="ORF">NPIL_536971</name>
</gene>
<protein>
    <submittedName>
        <fullName evidence="2">Bone morphogenetic protein 2</fullName>
    </submittedName>
</protein>
<evidence type="ECO:0000313" key="2">
    <source>
        <dbReference type="EMBL" id="GFT28689.1"/>
    </source>
</evidence>
<sequence length="101" mass="11628">MMRQIMYFLLTCLLCGLNIFLCKGHPVEIDNEIGNHTAEALQRLLRVFGLEKHLSHPDRHPLPPQYMLDLYRWLADGTSGESLHLHHNGANTVRSFYSKGE</sequence>
<keyword evidence="1" id="KW-0732">Signal</keyword>
<feature type="signal peptide" evidence="1">
    <location>
        <begin position="1"/>
        <end position="24"/>
    </location>
</feature>
<dbReference type="AlphaFoldDB" id="A0A8X6NQE6"/>
<keyword evidence="3" id="KW-1185">Reference proteome</keyword>
<proteinExistence type="predicted"/>
<evidence type="ECO:0000256" key="1">
    <source>
        <dbReference type="SAM" id="SignalP"/>
    </source>
</evidence>
<name>A0A8X6NQE6_NEPPI</name>
<dbReference type="Proteomes" id="UP000887013">
    <property type="component" value="Unassembled WGS sequence"/>
</dbReference>
<evidence type="ECO:0000313" key="3">
    <source>
        <dbReference type="Proteomes" id="UP000887013"/>
    </source>
</evidence>
<dbReference type="EMBL" id="BMAW01012448">
    <property type="protein sequence ID" value="GFT28689.1"/>
    <property type="molecule type" value="Genomic_DNA"/>
</dbReference>
<feature type="chain" id="PRO_5036491045" evidence="1">
    <location>
        <begin position="25"/>
        <end position="101"/>
    </location>
</feature>
<accession>A0A8X6NQE6</accession>
<comment type="caution">
    <text evidence="2">The sequence shown here is derived from an EMBL/GenBank/DDBJ whole genome shotgun (WGS) entry which is preliminary data.</text>
</comment>
<reference evidence="2" key="1">
    <citation type="submission" date="2020-08" db="EMBL/GenBank/DDBJ databases">
        <title>Multicomponent nature underlies the extraordinary mechanical properties of spider dragline silk.</title>
        <authorList>
            <person name="Kono N."/>
            <person name="Nakamura H."/>
            <person name="Mori M."/>
            <person name="Yoshida Y."/>
            <person name="Ohtoshi R."/>
            <person name="Malay A.D."/>
            <person name="Moran D.A.P."/>
            <person name="Tomita M."/>
            <person name="Numata K."/>
            <person name="Arakawa K."/>
        </authorList>
    </citation>
    <scope>NUCLEOTIDE SEQUENCE</scope>
</reference>
<organism evidence="2 3">
    <name type="scientific">Nephila pilipes</name>
    <name type="common">Giant wood spider</name>
    <name type="synonym">Nephila maculata</name>
    <dbReference type="NCBI Taxonomy" id="299642"/>
    <lineage>
        <taxon>Eukaryota</taxon>
        <taxon>Metazoa</taxon>
        <taxon>Ecdysozoa</taxon>
        <taxon>Arthropoda</taxon>
        <taxon>Chelicerata</taxon>
        <taxon>Arachnida</taxon>
        <taxon>Araneae</taxon>
        <taxon>Araneomorphae</taxon>
        <taxon>Entelegynae</taxon>
        <taxon>Araneoidea</taxon>
        <taxon>Nephilidae</taxon>
        <taxon>Nephila</taxon>
    </lineage>
</organism>